<proteinExistence type="predicted"/>
<dbReference type="InterPro" id="IPR000719">
    <property type="entry name" value="Prot_kinase_dom"/>
</dbReference>
<evidence type="ECO:0000256" key="6">
    <source>
        <dbReference type="ARBA" id="ARBA00022741"/>
    </source>
</evidence>
<dbReference type="InterPro" id="IPR008271">
    <property type="entry name" value="Ser/Thr_kinase_AS"/>
</dbReference>
<dbReference type="PROSITE" id="PS50011">
    <property type="entry name" value="PROTEIN_KINASE_DOM"/>
    <property type="match status" value="1"/>
</dbReference>
<dbReference type="OrthoDB" id="437530at2759"/>
<feature type="domain" description="Protein kinase" evidence="10">
    <location>
        <begin position="1"/>
        <end position="83"/>
    </location>
</feature>
<keyword evidence="12" id="KW-1185">Reference proteome</keyword>
<evidence type="ECO:0000256" key="1">
    <source>
        <dbReference type="ARBA" id="ARBA00004496"/>
    </source>
</evidence>
<comment type="caution">
    <text evidence="11">The sequence shown here is derived from an EMBL/GenBank/DDBJ whole genome shotgun (WGS) entry which is preliminary data.</text>
</comment>
<dbReference type="Proteomes" id="UP000265618">
    <property type="component" value="Unassembled WGS sequence"/>
</dbReference>
<evidence type="ECO:0000256" key="3">
    <source>
        <dbReference type="ARBA" id="ARBA00022490"/>
    </source>
</evidence>
<dbReference type="GO" id="GO:0033209">
    <property type="term" value="P:tumor necrosis factor-mediated signaling pathway"/>
    <property type="evidence" value="ECO:0007669"/>
    <property type="project" value="TreeGrafter"/>
</dbReference>
<dbReference type="PROSITE" id="PS00108">
    <property type="entry name" value="PROTEIN_KINASE_ST"/>
    <property type="match status" value="1"/>
</dbReference>
<evidence type="ECO:0000256" key="4">
    <source>
        <dbReference type="ARBA" id="ARBA00022527"/>
    </source>
</evidence>
<keyword evidence="3" id="KW-0963">Cytoplasm</keyword>
<keyword evidence="5" id="KW-0808">Transferase</keyword>
<evidence type="ECO:0000313" key="12">
    <source>
        <dbReference type="Proteomes" id="UP000265618"/>
    </source>
</evidence>
<dbReference type="InterPro" id="IPR051180">
    <property type="entry name" value="IKK"/>
</dbReference>
<keyword evidence="7" id="KW-0418">Kinase</keyword>
<sequence length="83" mass="9177">LLLGLSAMREGHLMHRDLKPENIMVCPCDDDSVCVKIVDFGYCKPVGQDQLLHSLGVGNMLYRAPECYEHGSAQMKLLNSLGT</sequence>
<dbReference type="Pfam" id="PF00069">
    <property type="entry name" value="Pkinase"/>
    <property type="match status" value="1"/>
</dbReference>
<evidence type="ECO:0000256" key="5">
    <source>
        <dbReference type="ARBA" id="ARBA00022679"/>
    </source>
</evidence>
<dbReference type="AlphaFoldDB" id="A0A391NSV3"/>
<dbReference type="SUPFAM" id="SSF56112">
    <property type="entry name" value="Protein kinase-like (PK-like)"/>
    <property type="match status" value="1"/>
</dbReference>
<dbReference type="EMBL" id="BDIP01006889">
    <property type="protein sequence ID" value="GCA64325.1"/>
    <property type="molecule type" value="Genomic_DNA"/>
</dbReference>
<dbReference type="Gene3D" id="1.10.510.10">
    <property type="entry name" value="Transferase(Phosphotransferase) domain 1"/>
    <property type="match status" value="1"/>
</dbReference>
<evidence type="ECO:0000256" key="2">
    <source>
        <dbReference type="ARBA" id="ARBA00012442"/>
    </source>
</evidence>
<dbReference type="PANTHER" id="PTHR22969:SF17">
    <property type="entry name" value="INHIBITOR OF NUCLEAR FACTOR KAPPA-B KINASE SUBUNIT BETA"/>
    <property type="match status" value="1"/>
</dbReference>
<dbReference type="GO" id="GO:0005524">
    <property type="term" value="F:ATP binding"/>
    <property type="evidence" value="ECO:0007669"/>
    <property type="project" value="UniProtKB-KW"/>
</dbReference>
<comment type="subcellular location">
    <subcellularLocation>
        <location evidence="1">Cytoplasm</location>
    </subcellularLocation>
</comment>
<dbReference type="GO" id="GO:0045944">
    <property type="term" value="P:positive regulation of transcription by RNA polymerase II"/>
    <property type="evidence" value="ECO:0007669"/>
    <property type="project" value="TreeGrafter"/>
</dbReference>
<reference evidence="11 12" key="1">
    <citation type="journal article" date="2018" name="PLoS ONE">
        <title>The draft genome of Kipferlia bialata reveals reductive genome evolution in fornicate parasites.</title>
        <authorList>
            <person name="Tanifuji G."/>
            <person name="Takabayashi S."/>
            <person name="Kume K."/>
            <person name="Takagi M."/>
            <person name="Nakayama T."/>
            <person name="Kamikawa R."/>
            <person name="Inagaki Y."/>
            <person name="Hashimoto T."/>
        </authorList>
    </citation>
    <scope>NUCLEOTIDE SEQUENCE [LARGE SCALE GENOMIC DNA]</scope>
    <source>
        <strain evidence="11">NY0173</strain>
    </source>
</reference>
<protein>
    <recommendedName>
        <fullName evidence="2">IkappaB kinase</fullName>
        <ecNumber evidence="2">2.7.11.10</ecNumber>
    </recommendedName>
</protein>
<organism evidence="11 12">
    <name type="scientific">Kipferlia bialata</name>
    <dbReference type="NCBI Taxonomy" id="797122"/>
    <lineage>
        <taxon>Eukaryota</taxon>
        <taxon>Metamonada</taxon>
        <taxon>Carpediemonas-like organisms</taxon>
        <taxon>Kipferlia</taxon>
    </lineage>
</organism>
<keyword evidence="6" id="KW-0547">Nucleotide-binding</keyword>
<comment type="catalytic activity">
    <reaction evidence="9">
        <text>L-seryl-[I-kappa-B protein] + ATP = O-phospho-L-seryl-[I-kappa-B protein] + ADP + H(+)</text>
        <dbReference type="Rhea" id="RHEA:19073"/>
        <dbReference type="Rhea" id="RHEA-COMP:13698"/>
        <dbReference type="Rhea" id="RHEA-COMP:13699"/>
        <dbReference type="ChEBI" id="CHEBI:15378"/>
        <dbReference type="ChEBI" id="CHEBI:29999"/>
        <dbReference type="ChEBI" id="CHEBI:30616"/>
        <dbReference type="ChEBI" id="CHEBI:83421"/>
        <dbReference type="ChEBI" id="CHEBI:456216"/>
        <dbReference type="EC" id="2.7.11.10"/>
    </reaction>
</comment>
<evidence type="ECO:0000256" key="7">
    <source>
        <dbReference type="ARBA" id="ARBA00022777"/>
    </source>
</evidence>
<feature type="non-terminal residue" evidence="11">
    <location>
        <position position="83"/>
    </location>
</feature>
<dbReference type="GO" id="GO:0008385">
    <property type="term" value="C:IkappaB kinase complex"/>
    <property type="evidence" value="ECO:0007669"/>
    <property type="project" value="TreeGrafter"/>
</dbReference>
<dbReference type="InterPro" id="IPR011009">
    <property type="entry name" value="Kinase-like_dom_sf"/>
</dbReference>
<dbReference type="GO" id="GO:0008384">
    <property type="term" value="F:IkappaB kinase activity"/>
    <property type="evidence" value="ECO:0007669"/>
    <property type="project" value="UniProtKB-EC"/>
</dbReference>
<name>A0A391NSV3_9EUKA</name>
<dbReference type="EC" id="2.7.11.10" evidence="2"/>
<evidence type="ECO:0000256" key="9">
    <source>
        <dbReference type="ARBA" id="ARBA00048789"/>
    </source>
</evidence>
<gene>
    <name evidence="11" type="ORF">KIPB_013935</name>
</gene>
<keyword evidence="8" id="KW-0067">ATP-binding</keyword>
<keyword evidence="4" id="KW-0723">Serine/threonine-protein kinase</keyword>
<evidence type="ECO:0000259" key="10">
    <source>
        <dbReference type="PROSITE" id="PS50011"/>
    </source>
</evidence>
<evidence type="ECO:0000313" key="11">
    <source>
        <dbReference type="EMBL" id="GCA64325.1"/>
    </source>
</evidence>
<dbReference type="PANTHER" id="PTHR22969">
    <property type="entry name" value="IKB KINASE"/>
    <property type="match status" value="1"/>
</dbReference>
<accession>A0A391NSV3</accession>
<feature type="non-terminal residue" evidence="11">
    <location>
        <position position="1"/>
    </location>
</feature>
<evidence type="ECO:0000256" key="8">
    <source>
        <dbReference type="ARBA" id="ARBA00022840"/>
    </source>
</evidence>